<dbReference type="InterPro" id="IPR052204">
    <property type="entry name" value="PpiC/parvulin_rotamase"/>
</dbReference>
<dbReference type="InterPro" id="IPR001763">
    <property type="entry name" value="Rhodanese-like_dom"/>
</dbReference>
<reference evidence="4" key="1">
    <citation type="journal article" date="2011" name="Environ. Microbiol.">
        <title>Time-series analyses of Monterey Bay coastal microbial picoplankton using a 'genome proxy' microarray.</title>
        <authorList>
            <person name="Rich V.I."/>
            <person name="Pham V.D."/>
            <person name="Eppley J."/>
            <person name="Shi Y."/>
            <person name="DeLong E.F."/>
        </authorList>
    </citation>
    <scope>NUCLEOTIDE SEQUENCE</scope>
</reference>
<evidence type="ECO:0000256" key="1">
    <source>
        <dbReference type="PROSITE-ProRule" id="PRU00278"/>
    </source>
</evidence>
<evidence type="ECO:0000259" key="3">
    <source>
        <dbReference type="PROSITE" id="PS50206"/>
    </source>
</evidence>
<keyword evidence="1 4" id="KW-0413">Isomerase</keyword>
<dbReference type="GO" id="GO:0003755">
    <property type="term" value="F:peptidyl-prolyl cis-trans isomerase activity"/>
    <property type="evidence" value="ECO:0007669"/>
    <property type="project" value="UniProtKB-KW"/>
</dbReference>
<dbReference type="PANTHER" id="PTHR43629:SF2">
    <property type="entry name" value="RHODANESE-LIKE_PPIC DOMAIN-CONTAINING PROTEIN 12, CHLOROPLASTIC"/>
    <property type="match status" value="1"/>
</dbReference>
<sequence length="299" mass="34089">MIRVRASQIFTHSMEDVVAAKKQLDSGISFEEVVTNFSTCPSKENAGDLGWMPEGNLQSIMGQEVSESDIGNVIGPVHSQYGYHILKISEIEVEKIEGPFNAELSMESANQIFPDVHNILFKEFHIGLPMTPYGKNDNLASVCKANGKNLQEVINCLNKEYSEKNISIMTCEELKQKIDCDNKPVLLDIRESWERDISKIEGSHIINSENNEHILGTFEKGREIVLIDWKQDRSPSFQKWLTQKGFTNIKCLEGGIDLWSEKIDTRLNRYDIDEDDGYRYEDILDEESGHDDHEGHDHP</sequence>
<dbReference type="SUPFAM" id="SSF52821">
    <property type="entry name" value="Rhodanese/Cell cycle control phosphatase"/>
    <property type="match status" value="1"/>
</dbReference>
<proteinExistence type="predicted"/>
<evidence type="ECO:0000313" key="4">
    <source>
        <dbReference type="EMBL" id="ADI17902.1"/>
    </source>
</evidence>
<dbReference type="PROSITE" id="PS50198">
    <property type="entry name" value="PPIC_PPIASE_2"/>
    <property type="match status" value="1"/>
</dbReference>
<dbReference type="PANTHER" id="PTHR43629">
    <property type="entry name" value="PEPTIDYL-PROLYL CIS-TRANS ISOMERASE"/>
    <property type="match status" value="1"/>
</dbReference>
<organism evidence="4">
    <name type="scientific">uncultured Desulfobacterales bacterium HF0200_07G10</name>
    <dbReference type="NCBI Taxonomy" id="710741"/>
    <lineage>
        <taxon>Bacteria</taxon>
        <taxon>Pseudomonadati</taxon>
        <taxon>Thermodesulfobacteriota</taxon>
        <taxon>Desulfobacteria</taxon>
        <taxon>Desulfobacterales</taxon>
        <taxon>environmental samples</taxon>
    </lineage>
</organism>
<name>E0XU11_9BACT</name>
<evidence type="ECO:0000259" key="2">
    <source>
        <dbReference type="PROSITE" id="PS50198"/>
    </source>
</evidence>
<dbReference type="InterPro" id="IPR036873">
    <property type="entry name" value="Rhodanese-like_dom_sf"/>
</dbReference>
<dbReference type="Gene3D" id="3.40.250.10">
    <property type="entry name" value="Rhodanese-like domain"/>
    <property type="match status" value="1"/>
</dbReference>
<dbReference type="Pfam" id="PF00639">
    <property type="entry name" value="Rotamase"/>
    <property type="match status" value="1"/>
</dbReference>
<dbReference type="EMBL" id="GU474877">
    <property type="protein sequence ID" value="ADI17902.1"/>
    <property type="molecule type" value="Genomic_DNA"/>
</dbReference>
<keyword evidence="1" id="KW-0697">Rotamase</keyword>
<dbReference type="InterPro" id="IPR046357">
    <property type="entry name" value="PPIase_dom_sf"/>
</dbReference>
<dbReference type="Pfam" id="PF00581">
    <property type="entry name" value="Rhodanese"/>
    <property type="match status" value="1"/>
</dbReference>
<dbReference type="Gene3D" id="3.10.50.40">
    <property type="match status" value="1"/>
</dbReference>
<dbReference type="InterPro" id="IPR000297">
    <property type="entry name" value="PPIase_PpiC"/>
</dbReference>
<dbReference type="SUPFAM" id="SSF54534">
    <property type="entry name" value="FKBP-like"/>
    <property type="match status" value="1"/>
</dbReference>
<feature type="domain" description="PpiC" evidence="2">
    <location>
        <begin position="1"/>
        <end position="90"/>
    </location>
</feature>
<dbReference type="AlphaFoldDB" id="E0XU11"/>
<protein>
    <submittedName>
        <fullName evidence="4">Parvulin-like peptidyl-prolyl isomerase</fullName>
    </submittedName>
</protein>
<accession>E0XU11</accession>
<dbReference type="SMART" id="SM00450">
    <property type="entry name" value="RHOD"/>
    <property type="match status" value="1"/>
</dbReference>
<dbReference type="PROSITE" id="PS50206">
    <property type="entry name" value="RHODANESE_3"/>
    <property type="match status" value="1"/>
</dbReference>
<feature type="domain" description="Rhodanese" evidence="3">
    <location>
        <begin position="180"/>
        <end position="268"/>
    </location>
</feature>